<evidence type="ECO:0000313" key="1">
    <source>
        <dbReference type="EMBL" id="KAK4200614.1"/>
    </source>
</evidence>
<evidence type="ECO:0000313" key="2">
    <source>
        <dbReference type="Proteomes" id="UP001303160"/>
    </source>
</evidence>
<keyword evidence="2" id="KW-1185">Reference proteome</keyword>
<dbReference type="EMBL" id="MU863917">
    <property type="protein sequence ID" value="KAK4200614.1"/>
    <property type="molecule type" value="Genomic_DNA"/>
</dbReference>
<reference evidence="1" key="2">
    <citation type="submission" date="2023-05" db="EMBL/GenBank/DDBJ databases">
        <authorList>
            <consortium name="Lawrence Berkeley National Laboratory"/>
            <person name="Steindorff A."/>
            <person name="Hensen N."/>
            <person name="Bonometti L."/>
            <person name="Westerberg I."/>
            <person name="Brannstrom I.O."/>
            <person name="Guillou S."/>
            <person name="Cros-Aarteil S."/>
            <person name="Calhoun S."/>
            <person name="Haridas S."/>
            <person name="Kuo A."/>
            <person name="Mondo S."/>
            <person name="Pangilinan J."/>
            <person name="Riley R."/>
            <person name="Labutti K."/>
            <person name="Andreopoulos B."/>
            <person name="Lipzen A."/>
            <person name="Chen C."/>
            <person name="Yanf M."/>
            <person name="Daum C."/>
            <person name="Ng V."/>
            <person name="Clum A."/>
            <person name="Ohm R."/>
            <person name="Martin F."/>
            <person name="Silar P."/>
            <person name="Natvig D."/>
            <person name="Lalanne C."/>
            <person name="Gautier V."/>
            <person name="Ament-Velasquez S.L."/>
            <person name="Kruys A."/>
            <person name="Hutchinson M.I."/>
            <person name="Powell A.J."/>
            <person name="Barry K."/>
            <person name="Miller A.N."/>
            <person name="Grigoriev I.V."/>
            <person name="Debuchy R."/>
            <person name="Gladieux P."/>
            <person name="Thoren M.H."/>
            <person name="Johannesson H."/>
        </authorList>
    </citation>
    <scope>NUCLEOTIDE SEQUENCE</scope>
    <source>
        <strain evidence="1">CBS 315.58</strain>
    </source>
</reference>
<protein>
    <submittedName>
        <fullName evidence="1">Uncharacterized protein</fullName>
    </submittedName>
</protein>
<dbReference type="Proteomes" id="UP001303160">
    <property type="component" value="Unassembled WGS sequence"/>
</dbReference>
<name>A0AAN6XHB5_9PEZI</name>
<accession>A0AAN6XHB5</accession>
<sequence length="280" mass="32646">MSALQKGRMASQQFPTQNGRTVSVVAMSSNGTALPTPLMSYYFNLPRDSACVISVNKTRKAPRFYDEPLTIPAREIECWDQSRIEEEARTIRTQYPAVAESIVVPGSWEDLYRYFDAHDLWLQGAWNLWAVIDELGYQNQKMKCYSQKIEEIRNMGPRFPLQPYEQAMINDFVEGWVSFMENRLTLIEWDGSRDILQLLSPVDWKDGGIEGLNQTQADFLRDELTYWHGHWRERYENPARFFPTDQWHHLGGKYAKKDSLPGPKKRFGMLCLQLLVFSQC</sequence>
<reference evidence="1" key="1">
    <citation type="journal article" date="2023" name="Mol. Phylogenet. Evol.">
        <title>Genome-scale phylogeny and comparative genomics of the fungal order Sordariales.</title>
        <authorList>
            <person name="Hensen N."/>
            <person name="Bonometti L."/>
            <person name="Westerberg I."/>
            <person name="Brannstrom I.O."/>
            <person name="Guillou S."/>
            <person name="Cros-Aarteil S."/>
            <person name="Calhoun S."/>
            <person name="Haridas S."/>
            <person name="Kuo A."/>
            <person name="Mondo S."/>
            <person name="Pangilinan J."/>
            <person name="Riley R."/>
            <person name="LaButti K."/>
            <person name="Andreopoulos B."/>
            <person name="Lipzen A."/>
            <person name="Chen C."/>
            <person name="Yan M."/>
            <person name="Daum C."/>
            <person name="Ng V."/>
            <person name="Clum A."/>
            <person name="Steindorff A."/>
            <person name="Ohm R.A."/>
            <person name="Martin F."/>
            <person name="Silar P."/>
            <person name="Natvig D.O."/>
            <person name="Lalanne C."/>
            <person name="Gautier V."/>
            <person name="Ament-Velasquez S.L."/>
            <person name="Kruys A."/>
            <person name="Hutchinson M.I."/>
            <person name="Powell A.J."/>
            <person name="Barry K."/>
            <person name="Miller A.N."/>
            <person name="Grigoriev I.V."/>
            <person name="Debuchy R."/>
            <person name="Gladieux P."/>
            <person name="Hiltunen Thoren M."/>
            <person name="Johannesson H."/>
        </authorList>
    </citation>
    <scope>NUCLEOTIDE SEQUENCE</scope>
    <source>
        <strain evidence="1">CBS 315.58</strain>
    </source>
</reference>
<comment type="caution">
    <text evidence="1">The sequence shown here is derived from an EMBL/GenBank/DDBJ whole genome shotgun (WGS) entry which is preliminary data.</text>
</comment>
<organism evidence="1 2">
    <name type="scientific">Triangularia verruculosa</name>
    <dbReference type="NCBI Taxonomy" id="2587418"/>
    <lineage>
        <taxon>Eukaryota</taxon>
        <taxon>Fungi</taxon>
        <taxon>Dikarya</taxon>
        <taxon>Ascomycota</taxon>
        <taxon>Pezizomycotina</taxon>
        <taxon>Sordariomycetes</taxon>
        <taxon>Sordariomycetidae</taxon>
        <taxon>Sordariales</taxon>
        <taxon>Podosporaceae</taxon>
        <taxon>Triangularia</taxon>
    </lineage>
</organism>
<proteinExistence type="predicted"/>
<gene>
    <name evidence="1" type="ORF">QBC40DRAFT_225240</name>
</gene>
<dbReference type="AlphaFoldDB" id="A0AAN6XHB5"/>